<dbReference type="PIRSF" id="PIRSF001563">
    <property type="entry name" value="Folylpolyglu_synth"/>
    <property type="match status" value="1"/>
</dbReference>
<dbReference type="GO" id="GO:0004326">
    <property type="term" value="F:tetrahydrofolylpolyglutamate synthase activity"/>
    <property type="evidence" value="ECO:0007669"/>
    <property type="project" value="UniProtKB-EC"/>
</dbReference>
<evidence type="ECO:0000256" key="7">
    <source>
        <dbReference type="ARBA" id="ARBA00019357"/>
    </source>
</evidence>
<keyword evidence="11 21" id="KW-0067">ATP-binding</keyword>
<sequence length="438" mass="46344">MPMQIENPRLIEALSQLDQLTNWEQRPRGEMRVGLEPIIDLSARLGNPHQAFRSIHVAGTKGKSSTSALLEAGLHHAGISVGRYASPHVEHISERVSLNGFPVDEAVLAEALFLALDGLRAARAEGTAAEAATWFDMLTAAGFLIFRDAGVQWAVVETGLGGRLDSTNIVDSDVSIITNIGLEHTEILGKTRAAIAFEKAGIIKPHSTVVTPLDADDEAGAVIAKRAVEIEARLVRPDFSGLKTIAERNVAVAGAALDVLGELGIEAEGGRKVGGWLIDEQAKRVSQLPGRLERFVVPAGGRAVAVAIDGAHVPFNLEAVLDDLTGMEGFAGPGIAVVAIAADKDAAGFVEVMARYGVSAIFTSVSDRFRSPAELQALAEAIGLASETIEDPQAAYEKALERAGASGGWVMLTGSLYLAGLLRQRVMEQEMKSLSGRR</sequence>
<accession>A0ABR9ISR3</accession>
<feature type="domain" description="Mur ligase C-terminal" evidence="22">
    <location>
        <begin position="291"/>
        <end position="415"/>
    </location>
</feature>
<gene>
    <name evidence="24" type="ORF">H4W29_003412</name>
</gene>
<dbReference type="NCBIfam" id="TIGR01499">
    <property type="entry name" value="folC"/>
    <property type="match status" value="1"/>
</dbReference>
<comment type="catalytic activity">
    <reaction evidence="19">
        <text>(6R)-5,10-methylenetetrahydrofolyl-(gamma-L-Glu)(n) + L-glutamate + ATP = (6R)-5,10-methylenetetrahydrofolyl-(gamma-L-Glu)(n+1) + ADP + phosphate + H(+)</text>
        <dbReference type="Rhea" id="RHEA:51912"/>
        <dbReference type="Rhea" id="RHEA-COMP:13257"/>
        <dbReference type="Rhea" id="RHEA-COMP:13258"/>
        <dbReference type="ChEBI" id="CHEBI:15378"/>
        <dbReference type="ChEBI" id="CHEBI:29985"/>
        <dbReference type="ChEBI" id="CHEBI:30616"/>
        <dbReference type="ChEBI" id="CHEBI:43474"/>
        <dbReference type="ChEBI" id="CHEBI:136572"/>
        <dbReference type="ChEBI" id="CHEBI:456216"/>
        <dbReference type="EC" id="6.3.2.17"/>
    </reaction>
</comment>
<evidence type="ECO:0000256" key="20">
    <source>
        <dbReference type="ARBA" id="ARBA00049161"/>
    </source>
</evidence>
<evidence type="ECO:0000256" key="21">
    <source>
        <dbReference type="PIRNR" id="PIRNR001563"/>
    </source>
</evidence>
<comment type="catalytic activity">
    <reaction evidence="20">
        <text>7,8-dihydropteroate + L-glutamate + ATP = 7,8-dihydrofolate + ADP + phosphate + H(+)</text>
        <dbReference type="Rhea" id="RHEA:23584"/>
        <dbReference type="ChEBI" id="CHEBI:15378"/>
        <dbReference type="ChEBI" id="CHEBI:17839"/>
        <dbReference type="ChEBI" id="CHEBI:29985"/>
        <dbReference type="ChEBI" id="CHEBI:30616"/>
        <dbReference type="ChEBI" id="CHEBI:43474"/>
        <dbReference type="ChEBI" id="CHEBI:57451"/>
        <dbReference type="ChEBI" id="CHEBI:456216"/>
        <dbReference type="EC" id="6.3.2.12"/>
    </reaction>
</comment>
<dbReference type="RefSeq" id="WP_246517207.1">
    <property type="nucleotide sequence ID" value="NZ_BAAAVL010000017.1"/>
</dbReference>
<evidence type="ECO:0000256" key="13">
    <source>
        <dbReference type="ARBA" id="ARBA00022909"/>
    </source>
</evidence>
<feature type="domain" description="Mur ligase central" evidence="23">
    <location>
        <begin position="57"/>
        <end position="241"/>
    </location>
</feature>
<evidence type="ECO:0000256" key="17">
    <source>
        <dbReference type="ARBA" id="ARBA00047493"/>
    </source>
</evidence>
<keyword evidence="25" id="KW-1185">Reference proteome</keyword>
<keyword evidence="8 21" id="KW-0436">Ligase</keyword>
<comment type="pathway">
    <text evidence="3">Cofactor biosynthesis; tetrahydrofolylpolyglutamate biosynthesis.</text>
</comment>
<dbReference type="SUPFAM" id="SSF53623">
    <property type="entry name" value="MurD-like peptide ligases, catalytic domain"/>
    <property type="match status" value="1"/>
</dbReference>
<evidence type="ECO:0000256" key="1">
    <source>
        <dbReference type="ARBA" id="ARBA00002714"/>
    </source>
</evidence>
<evidence type="ECO:0000256" key="5">
    <source>
        <dbReference type="ARBA" id="ARBA00013023"/>
    </source>
</evidence>
<dbReference type="PROSITE" id="PS01012">
    <property type="entry name" value="FOLYLPOLYGLU_SYNT_2"/>
    <property type="match status" value="1"/>
</dbReference>
<keyword evidence="10 21" id="KW-0547">Nucleotide-binding</keyword>
<dbReference type="PANTHER" id="PTHR11136:SF0">
    <property type="entry name" value="DIHYDROFOLATE SYNTHETASE-RELATED"/>
    <property type="match status" value="1"/>
</dbReference>
<protein>
    <recommendedName>
        <fullName evidence="7">Dihydrofolate synthase/folylpolyglutamate synthase</fullName>
        <ecNumber evidence="5">6.3.2.12</ecNumber>
        <ecNumber evidence="6">6.3.2.17</ecNumber>
    </recommendedName>
    <alternativeName>
        <fullName evidence="16">Folylpoly-gamma-glutamate synthetase-dihydrofolate synthetase</fullName>
    </alternativeName>
    <alternativeName>
        <fullName evidence="14">Folylpolyglutamate synthetase</fullName>
    </alternativeName>
    <alternativeName>
        <fullName evidence="15">Tetrahydrofolylpolyglutamate synthase</fullName>
    </alternativeName>
</protein>
<dbReference type="Pfam" id="PF02875">
    <property type="entry name" value="Mur_ligase_C"/>
    <property type="match status" value="1"/>
</dbReference>
<evidence type="ECO:0000256" key="16">
    <source>
        <dbReference type="ARBA" id="ARBA00032510"/>
    </source>
</evidence>
<evidence type="ECO:0000256" key="8">
    <source>
        <dbReference type="ARBA" id="ARBA00022598"/>
    </source>
</evidence>
<dbReference type="SUPFAM" id="SSF53244">
    <property type="entry name" value="MurD-like peptide ligases, peptide-binding domain"/>
    <property type="match status" value="1"/>
</dbReference>
<organism evidence="24 25">
    <name type="scientific">Rhizobium viscosum</name>
    <name type="common">Arthrobacter viscosus</name>
    <dbReference type="NCBI Taxonomy" id="1673"/>
    <lineage>
        <taxon>Bacteria</taxon>
        <taxon>Pseudomonadati</taxon>
        <taxon>Pseudomonadota</taxon>
        <taxon>Alphaproteobacteria</taxon>
        <taxon>Hyphomicrobiales</taxon>
        <taxon>Rhizobiaceae</taxon>
        <taxon>Rhizobium/Agrobacterium group</taxon>
        <taxon>Rhizobium</taxon>
    </lineage>
</organism>
<evidence type="ECO:0000256" key="10">
    <source>
        <dbReference type="ARBA" id="ARBA00022741"/>
    </source>
</evidence>
<evidence type="ECO:0000256" key="3">
    <source>
        <dbReference type="ARBA" id="ARBA00005150"/>
    </source>
</evidence>
<keyword evidence="9" id="KW-0479">Metal-binding</keyword>
<evidence type="ECO:0000256" key="15">
    <source>
        <dbReference type="ARBA" id="ARBA00030592"/>
    </source>
</evidence>
<evidence type="ECO:0000313" key="24">
    <source>
        <dbReference type="EMBL" id="MBE1506231.1"/>
    </source>
</evidence>
<keyword evidence="12" id="KW-0460">Magnesium</keyword>
<comment type="caution">
    <text evidence="24">The sequence shown here is derived from an EMBL/GenBank/DDBJ whole genome shotgun (WGS) entry which is preliminary data.</text>
</comment>
<evidence type="ECO:0000256" key="14">
    <source>
        <dbReference type="ARBA" id="ARBA00030048"/>
    </source>
</evidence>
<dbReference type="Proteomes" id="UP000620262">
    <property type="component" value="Unassembled WGS sequence"/>
</dbReference>
<evidence type="ECO:0000256" key="11">
    <source>
        <dbReference type="ARBA" id="ARBA00022840"/>
    </source>
</evidence>
<proteinExistence type="inferred from homology"/>
<evidence type="ECO:0000256" key="2">
    <source>
        <dbReference type="ARBA" id="ARBA00004799"/>
    </source>
</evidence>
<dbReference type="InterPro" id="IPR018109">
    <property type="entry name" value="Folylpolyglutamate_synth_CS"/>
</dbReference>
<dbReference type="EC" id="6.3.2.12" evidence="5"/>
<evidence type="ECO:0000259" key="22">
    <source>
        <dbReference type="Pfam" id="PF02875"/>
    </source>
</evidence>
<dbReference type="EC" id="6.3.2.17" evidence="6"/>
<dbReference type="InterPro" id="IPR013221">
    <property type="entry name" value="Mur_ligase_cen"/>
</dbReference>
<dbReference type="EMBL" id="JADBEC010000001">
    <property type="protein sequence ID" value="MBE1506231.1"/>
    <property type="molecule type" value="Genomic_DNA"/>
</dbReference>
<evidence type="ECO:0000259" key="23">
    <source>
        <dbReference type="Pfam" id="PF08245"/>
    </source>
</evidence>
<comment type="pathway">
    <text evidence="2">Cofactor biosynthesis; tetrahydrofolate biosynthesis; 7,8-dihydrofolate from 2-amino-4-hydroxy-6-hydroxymethyl-7,8-dihydropteridine diphosphate and 4-aminobenzoate: step 2/2.</text>
</comment>
<evidence type="ECO:0000256" key="12">
    <source>
        <dbReference type="ARBA" id="ARBA00022842"/>
    </source>
</evidence>
<evidence type="ECO:0000256" key="9">
    <source>
        <dbReference type="ARBA" id="ARBA00022723"/>
    </source>
</evidence>
<evidence type="ECO:0000256" key="18">
    <source>
        <dbReference type="ARBA" id="ARBA00047808"/>
    </source>
</evidence>
<comment type="catalytic activity">
    <reaction evidence="18">
        <text>10-formyltetrahydrofolyl-(gamma-L-Glu)(n) + L-glutamate + ATP = 10-formyltetrahydrofolyl-(gamma-L-Glu)(n+1) + ADP + phosphate + H(+)</text>
        <dbReference type="Rhea" id="RHEA:51904"/>
        <dbReference type="Rhea" id="RHEA-COMP:13088"/>
        <dbReference type="Rhea" id="RHEA-COMP:14300"/>
        <dbReference type="ChEBI" id="CHEBI:15378"/>
        <dbReference type="ChEBI" id="CHEBI:29985"/>
        <dbReference type="ChEBI" id="CHEBI:30616"/>
        <dbReference type="ChEBI" id="CHEBI:43474"/>
        <dbReference type="ChEBI" id="CHEBI:134413"/>
        <dbReference type="ChEBI" id="CHEBI:456216"/>
        <dbReference type="EC" id="6.3.2.17"/>
    </reaction>
</comment>
<keyword evidence="13" id="KW-0289">Folate biosynthesis</keyword>
<name>A0ABR9ISR3_RHIVS</name>
<dbReference type="InterPro" id="IPR004101">
    <property type="entry name" value="Mur_ligase_C"/>
</dbReference>
<comment type="function">
    <text evidence="1">Functions in two distinct reactions of the de novo folate biosynthetic pathway. Catalyzes the addition of a glutamate residue to dihydropteroate (7,8-dihydropteroate or H2Pte) to form dihydrofolate (7,8-dihydrofolate monoglutamate or H2Pte-Glu). Also catalyzes successive additions of L-glutamate to tetrahydrofolate or 10-formyltetrahydrofolate or 5,10-methylenetetrahydrofolate, leading to folylpolyglutamate derivatives.</text>
</comment>
<dbReference type="GO" id="GO:0008841">
    <property type="term" value="F:dihydrofolate synthase activity"/>
    <property type="evidence" value="ECO:0007669"/>
    <property type="project" value="UniProtKB-EC"/>
</dbReference>
<comment type="similarity">
    <text evidence="4 21">Belongs to the folylpolyglutamate synthase family.</text>
</comment>
<dbReference type="InterPro" id="IPR036565">
    <property type="entry name" value="Mur-like_cat_sf"/>
</dbReference>
<dbReference type="Gene3D" id="3.40.1190.10">
    <property type="entry name" value="Mur-like, catalytic domain"/>
    <property type="match status" value="1"/>
</dbReference>
<evidence type="ECO:0000256" key="6">
    <source>
        <dbReference type="ARBA" id="ARBA00013025"/>
    </source>
</evidence>
<dbReference type="Pfam" id="PF08245">
    <property type="entry name" value="Mur_ligase_M"/>
    <property type="match status" value="1"/>
</dbReference>
<reference evidence="24 25" key="1">
    <citation type="submission" date="2020-10" db="EMBL/GenBank/DDBJ databases">
        <title>Sequencing the genomes of 1000 actinobacteria strains.</title>
        <authorList>
            <person name="Klenk H.-P."/>
        </authorList>
    </citation>
    <scope>NUCLEOTIDE SEQUENCE [LARGE SCALE GENOMIC DNA]</scope>
    <source>
        <strain evidence="24 25">DSM 7307</strain>
    </source>
</reference>
<comment type="catalytic activity">
    <reaction evidence="17">
        <text>(6S)-5,6,7,8-tetrahydrofolyl-(gamma-L-Glu)(n) + L-glutamate + ATP = (6S)-5,6,7,8-tetrahydrofolyl-(gamma-L-Glu)(n+1) + ADP + phosphate + H(+)</text>
        <dbReference type="Rhea" id="RHEA:10580"/>
        <dbReference type="Rhea" id="RHEA-COMP:14738"/>
        <dbReference type="Rhea" id="RHEA-COMP:14740"/>
        <dbReference type="ChEBI" id="CHEBI:15378"/>
        <dbReference type="ChEBI" id="CHEBI:29985"/>
        <dbReference type="ChEBI" id="CHEBI:30616"/>
        <dbReference type="ChEBI" id="CHEBI:43474"/>
        <dbReference type="ChEBI" id="CHEBI:141005"/>
        <dbReference type="ChEBI" id="CHEBI:456216"/>
        <dbReference type="EC" id="6.3.2.17"/>
    </reaction>
</comment>
<dbReference type="InterPro" id="IPR001645">
    <property type="entry name" value="Folylpolyglutamate_synth"/>
</dbReference>
<evidence type="ECO:0000256" key="19">
    <source>
        <dbReference type="ARBA" id="ARBA00049035"/>
    </source>
</evidence>
<dbReference type="PANTHER" id="PTHR11136">
    <property type="entry name" value="FOLYLPOLYGLUTAMATE SYNTHASE-RELATED"/>
    <property type="match status" value="1"/>
</dbReference>
<evidence type="ECO:0000256" key="4">
    <source>
        <dbReference type="ARBA" id="ARBA00008276"/>
    </source>
</evidence>
<evidence type="ECO:0000313" key="25">
    <source>
        <dbReference type="Proteomes" id="UP000620262"/>
    </source>
</evidence>
<dbReference type="InterPro" id="IPR036615">
    <property type="entry name" value="Mur_ligase_C_dom_sf"/>
</dbReference>
<dbReference type="Gene3D" id="3.90.190.20">
    <property type="entry name" value="Mur ligase, C-terminal domain"/>
    <property type="match status" value="1"/>
</dbReference>